<evidence type="ECO:0000256" key="1">
    <source>
        <dbReference type="SAM" id="MobiDB-lite"/>
    </source>
</evidence>
<feature type="region of interest" description="Disordered" evidence="1">
    <location>
        <begin position="54"/>
        <end position="89"/>
    </location>
</feature>
<dbReference type="Proteomes" id="UP000606274">
    <property type="component" value="Unassembled WGS sequence"/>
</dbReference>
<organism evidence="2 3">
    <name type="scientific">Silurus meridionalis</name>
    <name type="common">Southern catfish</name>
    <name type="synonym">Silurus soldatovi meridionalis</name>
    <dbReference type="NCBI Taxonomy" id="175797"/>
    <lineage>
        <taxon>Eukaryota</taxon>
        <taxon>Metazoa</taxon>
        <taxon>Chordata</taxon>
        <taxon>Craniata</taxon>
        <taxon>Vertebrata</taxon>
        <taxon>Euteleostomi</taxon>
        <taxon>Actinopterygii</taxon>
        <taxon>Neopterygii</taxon>
        <taxon>Teleostei</taxon>
        <taxon>Ostariophysi</taxon>
        <taxon>Siluriformes</taxon>
        <taxon>Siluridae</taxon>
        <taxon>Silurus</taxon>
    </lineage>
</organism>
<dbReference type="EMBL" id="JABFDY010000006">
    <property type="protein sequence ID" value="KAF7706900.1"/>
    <property type="molecule type" value="Genomic_DNA"/>
</dbReference>
<evidence type="ECO:0000313" key="2">
    <source>
        <dbReference type="EMBL" id="KAF7706900.1"/>
    </source>
</evidence>
<accession>A0A8T0BNF2</accession>
<protein>
    <submittedName>
        <fullName evidence="2">Uncharacterized protein</fullName>
    </submittedName>
</protein>
<reference evidence="2" key="1">
    <citation type="submission" date="2020-08" db="EMBL/GenBank/DDBJ databases">
        <title>Chromosome-level assembly of Southern catfish (Silurus meridionalis) provides insights into visual adaptation to the nocturnal and benthic lifestyles.</title>
        <authorList>
            <person name="Zhang Y."/>
            <person name="Wang D."/>
            <person name="Peng Z."/>
        </authorList>
    </citation>
    <scope>NUCLEOTIDE SEQUENCE</scope>
    <source>
        <strain evidence="2">SWU-2019-XX</strain>
        <tissue evidence="2">Muscle</tissue>
    </source>
</reference>
<name>A0A8T0BNF2_SILME</name>
<gene>
    <name evidence="2" type="ORF">HF521_020154</name>
</gene>
<feature type="compositionally biased region" description="Low complexity" evidence="1">
    <location>
        <begin position="71"/>
        <end position="83"/>
    </location>
</feature>
<feature type="region of interest" description="Disordered" evidence="1">
    <location>
        <begin position="1"/>
        <end position="38"/>
    </location>
</feature>
<proteinExistence type="predicted"/>
<comment type="caution">
    <text evidence="2">The sequence shown here is derived from an EMBL/GenBank/DDBJ whole genome shotgun (WGS) entry which is preliminary data.</text>
</comment>
<dbReference type="AlphaFoldDB" id="A0A8T0BNF2"/>
<sequence length="89" mass="9657">MQIATTEGPSKAYNVETRNNSTGSKKKKHCKLKSSTKPETITPTLLSTVITIWMPPHSTASTPFSFRDSPPEGSSEDSSQSDKPSTKTN</sequence>
<evidence type="ECO:0000313" key="3">
    <source>
        <dbReference type="Proteomes" id="UP000606274"/>
    </source>
</evidence>
<keyword evidence="3" id="KW-1185">Reference proteome</keyword>
<feature type="compositionally biased region" description="Basic residues" evidence="1">
    <location>
        <begin position="24"/>
        <end position="34"/>
    </location>
</feature>